<gene>
    <name evidence="8" type="ORF">EJV47_03815</name>
</gene>
<dbReference type="PANTHER" id="PTHR30329:SF21">
    <property type="entry name" value="LIPOPROTEIN YIAD-RELATED"/>
    <property type="match status" value="1"/>
</dbReference>
<feature type="region of interest" description="Disordered" evidence="5">
    <location>
        <begin position="123"/>
        <end position="224"/>
    </location>
</feature>
<evidence type="ECO:0000313" key="9">
    <source>
        <dbReference type="Proteomes" id="UP000282184"/>
    </source>
</evidence>
<dbReference type="OrthoDB" id="9782229at2"/>
<evidence type="ECO:0000256" key="5">
    <source>
        <dbReference type="SAM" id="MobiDB-lite"/>
    </source>
</evidence>
<dbReference type="InterPro" id="IPR006690">
    <property type="entry name" value="OMPA-like_CS"/>
</dbReference>
<dbReference type="GO" id="GO:0030246">
    <property type="term" value="F:carbohydrate binding"/>
    <property type="evidence" value="ECO:0007669"/>
    <property type="project" value="InterPro"/>
</dbReference>
<evidence type="ECO:0000256" key="6">
    <source>
        <dbReference type="SAM" id="SignalP"/>
    </source>
</evidence>
<dbReference type="InterPro" id="IPR006665">
    <property type="entry name" value="OmpA-like"/>
</dbReference>
<organism evidence="8 9">
    <name type="scientific">Hymenobacter gummosus</name>
    <dbReference type="NCBI Taxonomy" id="1776032"/>
    <lineage>
        <taxon>Bacteria</taxon>
        <taxon>Pseudomonadati</taxon>
        <taxon>Bacteroidota</taxon>
        <taxon>Cytophagia</taxon>
        <taxon>Cytophagales</taxon>
        <taxon>Hymenobacteraceae</taxon>
        <taxon>Hymenobacter</taxon>
    </lineage>
</organism>
<dbReference type="InterPro" id="IPR050330">
    <property type="entry name" value="Bact_OuterMem_StrucFunc"/>
</dbReference>
<dbReference type="Proteomes" id="UP000282184">
    <property type="component" value="Unassembled WGS sequence"/>
</dbReference>
<reference evidence="8 9" key="1">
    <citation type="submission" date="2018-12" db="EMBL/GenBank/DDBJ databases">
        <title>Hymenobacter gummosus sp. nov., isolated from a spring.</title>
        <authorList>
            <person name="Nie L."/>
        </authorList>
    </citation>
    <scope>NUCLEOTIDE SEQUENCE [LARGE SCALE GENOMIC DNA]</scope>
    <source>
        <strain evidence="8 9">KCTC 52166</strain>
    </source>
</reference>
<dbReference type="PRINTS" id="PR01021">
    <property type="entry name" value="OMPADOMAIN"/>
</dbReference>
<keyword evidence="2 4" id="KW-0472">Membrane</keyword>
<evidence type="ECO:0000256" key="3">
    <source>
        <dbReference type="ARBA" id="ARBA00023237"/>
    </source>
</evidence>
<dbReference type="RefSeq" id="WP_126691819.1">
    <property type="nucleotide sequence ID" value="NZ_RXOF01000002.1"/>
</dbReference>
<feature type="domain" description="OmpA-like" evidence="7">
    <location>
        <begin position="279"/>
        <end position="395"/>
    </location>
</feature>
<keyword evidence="9" id="KW-1185">Reference proteome</keyword>
<dbReference type="SUPFAM" id="SSF49452">
    <property type="entry name" value="Starch-binding domain-like"/>
    <property type="match status" value="1"/>
</dbReference>
<feature type="compositionally biased region" description="Low complexity" evidence="5">
    <location>
        <begin position="148"/>
        <end position="196"/>
    </location>
</feature>
<dbReference type="InterPro" id="IPR036737">
    <property type="entry name" value="OmpA-like_sf"/>
</dbReference>
<dbReference type="InterPro" id="IPR013784">
    <property type="entry name" value="Carb-bd-like_fold"/>
</dbReference>
<comment type="caution">
    <text evidence="8">The sequence shown here is derived from an EMBL/GenBank/DDBJ whole genome shotgun (WGS) entry which is preliminary data.</text>
</comment>
<name>A0A3S0IQM8_9BACT</name>
<accession>A0A3S0IQM8</accession>
<dbReference type="AlphaFoldDB" id="A0A3S0IQM8"/>
<dbReference type="PROSITE" id="PS01068">
    <property type="entry name" value="OMPA_1"/>
    <property type="match status" value="1"/>
</dbReference>
<keyword evidence="6" id="KW-0732">Signal</keyword>
<evidence type="ECO:0000259" key="7">
    <source>
        <dbReference type="PROSITE" id="PS51123"/>
    </source>
</evidence>
<keyword evidence="3" id="KW-0998">Cell outer membrane</keyword>
<dbReference type="GO" id="GO:0009279">
    <property type="term" value="C:cell outer membrane"/>
    <property type="evidence" value="ECO:0007669"/>
    <property type="project" value="UniProtKB-SubCell"/>
</dbReference>
<dbReference type="PROSITE" id="PS51123">
    <property type="entry name" value="OMPA_2"/>
    <property type="match status" value="1"/>
</dbReference>
<feature type="signal peptide" evidence="6">
    <location>
        <begin position="1"/>
        <end position="24"/>
    </location>
</feature>
<dbReference type="PANTHER" id="PTHR30329">
    <property type="entry name" value="STATOR ELEMENT OF FLAGELLAR MOTOR COMPLEX"/>
    <property type="match status" value="1"/>
</dbReference>
<evidence type="ECO:0000256" key="4">
    <source>
        <dbReference type="PROSITE-ProRule" id="PRU00473"/>
    </source>
</evidence>
<dbReference type="Pfam" id="PF13620">
    <property type="entry name" value="CarboxypepD_reg"/>
    <property type="match status" value="1"/>
</dbReference>
<dbReference type="Pfam" id="PF00691">
    <property type="entry name" value="OmpA"/>
    <property type="match status" value="1"/>
</dbReference>
<dbReference type="CDD" id="cd07185">
    <property type="entry name" value="OmpA_C-like"/>
    <property type="match status" value="1"/>
</dbReference>
<evidence type="ECO:0000313" key="8">
    <source>
        <dbReference type="EMBL" id="RTQ52162.1"/>
    </source>
</evidence>
<dbReference type="Gene3D" id="3.30.1330.60">
    <property type="entry name" value="OmpA-like domain"/>
    <property type="match status" value="1"/>
</dbReference>
<dbReference type="Gene3D" id="2.60.40.1120">
    <property type="entry name" value="Carboxypeptidase-like, regulatory domain"/>
    <property type="match status" value="1"/>
</dbReference>
<evidence type="ECO:0000256" key="1">
    <source>
        <dbReference type="ARBA" id="ARBA00004442"/>
    </source>
</evidence>
<dbReference type="SUPFAM" id="SSF103088">
    <property type="entry name" value="OmpA-like"/>
    <property type="match status" value="1"/>
</dbReference>
<protein>
    <recommendedName>
        <fullName evidence="7">OmpA-like domain-containing protein</fullName>
    </recommendedName>
</protein>
<dbReference type="EMBL" id="RXOF01000002">
    <property type="protein sequence ID" value="RTQ52162.1"/>
    <property type="molecule type" value="Genomic_DNA"/>
</dbReference>
<dbReference type="InterPro" id="IPR006664">
    <property type="entry name" value="OMP_bac"/>
</dbReference>
<sequence>MKRLYLLFLAVLCWLRPISTPAQTANVSMSGTVQATDNQGANKATVTVVHIPSGIRRAVATDAAGKFTVPNLFTGGPYMVQVSQAGYRAQVANDIFLLADKPSNLSFTLSRIPAEAAAVPAAAAKKKDARRTPAAAASTPPPAPTPAPVASTAAAASAPLPTPAPGAATAAPASAAPATATASSAASPRRAAADEPPIVDNRRFTPRRPYTPAAATKGAAPVVPGHYDAKTGNYVYETGAPTTLKLPDGRQIQGVGINSTESLLHRFITDAQQHVDTVDLTKGWLNFDRVFFEPGKATLTQESKNQLRNVATMLQAFPKVRVKIGGYTDSTGTYKVNKQLSEARARTAWATLVELGVPASRMDARGYGPRYGIAPNLTQEGRAQNRRLSIKVLQK</sequence>
<proteinExistence type="predicted"/>
<feature type="chain" id="PRO_5018594899" description="OmpA-like domain-containing protein" evidence="6">
    <location>
        <begin position="25"/>
        <end position="395"/>
    </location>
</feature>
<evidence type="ECO:0000256" key="2">
    <source>
        <dbReference type="ARBA" id="ARBA00023136"/>
    </source>
</evidence>
<comment type="subcellular location">
    <subcellularLocation>
        <location evidence="1">Cell outer membrane</location>
    </subcellularLocation>
</comment>